<dbReference type="AlphaFoldDB" id="A0AAW0FH30"/>
<evidence type="ECO:0000313" key="1">
    <source>
        <dbReference type="EMBL" id="KAK7676527.1"/>
    </source>
</evidence>
<comment type="caution">
    <text evidence="1">The sequence shown here is derived from an EMBL/GenBank/DDBJ whole genome shotgun (WGS) entry which is preliminary data.</text>
</comment>
<dbReference type="EMBL" id="JASBNA010000113">
    <property type="protein sequence ID" value="KAK7676527.1"/>
    <property type="molecule type" value="Genomic_DNA"/>
</dbReference>
<sequence>MVGGLLTAKAGSISPGVIQSYACWKVSSINSGEWYEVFKETSLTEAGPTAGLMGLKMSDLFSGVKIFKLEDLLENSDQTPFEREEDEKPLTNLGNLNMVWGS</sequence>
<proteinExistence type="predicted"/>
<dbReference type="Proteomes" id="UP001385951">
    <property type="component" value="Unassembled WGS sequence"/>
</dbReference>
<name>A0AAW0FH30_9APHY</name>
<keyword evidence="2" id="KW-1185">Reference proteome</keyword>
<evidence type="ECO:0000313" key="2">
    <source>
        <dbReference type="Proteomes" id="UP001385951"/>
    </source>
</evidence>
<protein>
    <submittedName>
        <fullName evidence="1">Uncharacterized protein</fullName>
    </submittedName>
</protein>
<accession>A0AAW0FH30</accession>
<reference evidence="1 2" key="1">
    <citation type="submission" date="2022-09" db="EMBL/GenBank/DDBJ databases">
        <authorList>
            <person name="Palmer J.M."/>
        </authorList>
    </citation>
    <scope>NUCLEOTIDE SEQUENCE [LARGE SCALE GENOMIC DNA]</scope>
    <source>
        <strain evidence="1 2">DSM 7382</strain>
    </source>
</reference>
<gene>
    <name evidence="1" type="ORF">QCA50_020496</name>
</gene>
<organism evidence="1 2">
    <name type="scientific">Cerrena zonata</name>
    <dbReference type="NCBI Taxonomy" id="2478898"/>
    <lineage>
        <taxon>Eukaryota</taxon>
        <taxon>Fungi</taxon>
        <taxon>Dikarya</taxon>
        <taxon>Basidiomycota</taxon>
        <taxon>Agaricomycotina</taxon>
        <taxon>Agaricomycetes</taxon>
        <taxon>Polyporales</taxon>
        <taxon>Cerrenaceae</taxon>
        <taxon>Cerrena</taxon>
    </lineage>
</organism>